<dbReference type="SMART" id="SM00052">
    <property type="entry name" value="EAL"/>
    <property type="match status" value="1"/>
</dbReference>
<organism evidence="4 5">
    <name type="scientific">Segnochrobactrum spirostomi</name>
    <dbReference type="NCBI Taxonomy" id="2608987"/>
    <lineage>
        <taxon>Bacteria</taxon>
        <taxon>Pseudomonadati</taxon>
        <taxon>Pseudomonadota</taxon>
        <taxon>Alphaproteobacteria</taxon>
        <taxon>Hyphomicrobiales</taxon>
        <taxon>Segnochrobactraceae</taxon>
        <taxon>Segnochrobactrum</taxon>
    </lineage>
</organism>
<dbReference type="PANTHER" id="PTHR44757">
    <property type="entry name" value="DIGUANYLATE CYCLASE DGCP"/>
    <property type="match status" value="1"/>
</dbReference>
<feature type="domain" description="GGDEF" evidence="3">
    <location>
        <begin position="405"/>
        <end position="538"/>
    </location>
</feature>
<dbReference type="Gene3D" id="3.20.20.450">
    <property type="entry name" value="EAL domain"/>
    <property type="match status" value="1"/>
</dbReference>
<evidence type="ECO:0000313" key="4">
    <source>
        <dbReference type="EMBL" id="MQT11395.1"/>
    </source>
</evidence>
<dbReference type="Proteomes" id="UP000332515">
    <property type="component" value="Unassembled WGS sequence"/>
</dbReference>
<dbReference type="SUPFAM" id="SSF141868">
    <property type="entry name" value="EAL domain-like"/>
    <property type="match status" value="1"/>
</dbReference>
<dbReference type="PROSITE" id="PS50887">
    <property type="entry name" value="GGDEF"/>
    <property type="match status" value="1"/>
</dbReference>
<dbReference type="InterPro" id="IPR000160">
    <property type="entry name" value="GGDEF_dom"/>
</dbReference>
<dbReference type="InterPro" id="IPR013655">
    <property type="entry name" value="PAS_fold_3"/>
</dbReference>
<dbReference type="Pfam" id="PF08447">
    <property type="entry name" value="PAS_3"/>
    <property type="match status" value="1"/>
</dbReference>
<dbReference type="SUPFAM" id="SSF55073">
    <property type="entry name" value="Nucleotide cyclase"/>
    <property type="match status" value="1"/>
</dbReference>
<dbReference type="CDD" id="cd01949">
    <property type="entry name" value="GGDEF"/>
    <property type="match status" value="1"/>
</dbReference>
<dbReference type="PANTHER" id="PTHR44757:SF2">
    <property type="entry name" value="BIOFILM ARCHITECTURE MAINTENANCE PROTEIN MBAA"/>
    <property type="match status" value="1"/>
</dbReference>
<dbReference type="InterPro" id="IPR000700">
    <property type="entry name" value="PAS-assoc_C"/>
</dbReference>
<comment type="caution">
    <text evidence="4">The sequence shown here is derived from an EMBL/GenBank/DDBJ whole genome shotgun (WGS) entry which is preliminary data.</text>
</comment>
<dbReference type="InterPro" id="IPR035965">
    <property type="entry name" value="PAS-like_dom_sf"/>
</dbReference>
<name>A0A6A7XY67_9HYPH</name>
<dbReference type="InterPro" id="IPR043128">
    <property type="entry name" value="Rev_trsase/Diguanyl_cyclase"/>
</dbReference>
<protein>
    <submittedName>
        <fullName evidence="4">EAL domain-containing protein</fullName>
    </submittedName>
</protein>
<dbReference type="Pfam" id="PF00563">
    <property type="entry name" value="EAL"/>
    <property type="match status" value="1"/>
</dbReference>
<sequence>MDLADIAIEAAANADAVPAFVAAGFDLVPQPVWVLDLARISHIYANAAGFAFWGARDLDDLQTQILTPLAPGVVARLCGVVRDGIEGKAASLRWTFYPRGRATNLDVVMRPVWIEPGRLGILTIGHAALPAGGPPRGAEALHHTAMPTTSYDLDGLVLFRNPAAEEMFASAEHRFLDRFVDRESGAAFWNAILEVGVASDVFEVVTDQGVVWHAIDGTRVTDPISNAHNVIVCERDVSDLKATETRLRERERQLRQVQDIARLGDWRFDIGSGHCELSPTIAEIHGLDEATISFERLCELVHPADLAPMLDNIRRAIESGETTEWVHRLILRNGEVRHLWHRCAPEHGHDGVVIAARMVARDVTEEARARERIERLALWDGVTGLANRVAFGEALKGTMRRTSATGGTLLVLDLDSFKEINDTRGHAAGDSVLKEVGARLARAVGQGGSAARIGGDKFALVVPGLTNADFARMLARELQEAIAAPIDLDEGRVRMGVSIGIARWPQDGTRSEDVLRHANLATEAVKLDGGAGHRQFAPSMREEADERSWVIEQLPAAIERGEIEVHYQPIVALATRAHVGFEALVRWRSPSRGLLMPDRFIPILEQAGLIGELGAEVLRIAARQARAWLDSGIDPGRIAINLGGGQVRDDGALQKVLETIREAGLRPDRLELEVTETVTIGRHTREISNLLSAFRANGMAIVLDDFGTGHASLTHLTRLPVDRIKIDRSFVSGITEKSADAAIVRAIVALATNLGMEVVAEGVETEAQAGFLRGCGCSYAQGYLFGRPQPAEACVGLVH</sequence>
<dbReference type="InterPro" id="IPR052155">
    <property type="entry name" value="Biofilm_reg_signaling"/>
</dbReference>
<evidence type="ECO:0000259" key="3">
    <source>
        <dbReference type="PROSITE" id="PS50887"/>
    </source>
</evidence>
<dbReference type="InterPro" id="IPR000014">
    <property type="entry name" value="PAS"/>
</dbReference>
<dbReference type="CDD" id="cd01948">
    <property type="entry name" value="EAL"/>
    <property type="match status" value="1"/>
</dbReference>
<dbReference type="InterPro" id="IPR001633">
    <property type="entry name" value="EAL_dom"/>
</dbReference>
<dbReference type="NCBIfam" id="TIGR00229">
    <property type="entry name" value="sensory_box"/>
    <property type="match status" value="1"/>
</dbReference>
<dbReference type="Gene3D" id="3.30.450.20">
    <property type="entry name" value="PAS domain"/>
    <property type="match status" value="2"/>
</dbReference>
<dbReference type="RefSeq" id="WP_153478020.1">
    <property type="nucleotide sequence ID" value="NZ_VWNA01000001.1"/>
</dbReference>
<keyword evidence="5" id="KW-1185">Reference proteome</keyword>
<gene>
    <name evidence="4" type="ORF">F0357_01635</name>
</gene>
<accession>A0A6A7XY67</accession>
<evidence type="ECO:0000259" key="2">
    <source>
        <dbReference type="PROSITE" id="PS50883"/>
    </source>
</evidence>
<dbReference type="SMART" id="SM00267">
    <property type="entry name" value="GGDEF"/>
    <property type="match status" value="1"/>
</dbReference>
<proteinExistence type="predicted"/>
<dbReference type="NCBIfam" id="TIGR00254">
    <property type="entry name" value="GGDEF"/>
    <property type="match status" value="1"/>
</dbReference>
<dbReference type="CDD" id="cd00130">
    <property type="entry name" value="PAS"/>
    <property type="match status" value="1"/>
</dbReference>
<dbReference type="InterPro" id="IPR035919">
    <property type="entry name" value="EAL_sf"/>
</dbReference>
<dbReference type="PROSITE" id="PS50883">
    <property type="entry name" value="EAL"/>
    <property type="match status" value="1"/>
</dbReference>
<dbReference type="SUPFAM" id="SSF55785">
    <property type="entry name" value="PYP-like sensor domain (PAS domain)"/>
    <property type="match status" value="2"/>
</dbReference>
<evidence type="ECO:0000313" key="5">
    <source>
        <dbReference type="Proteomes" id="UP000332515"/>
    </source>
</evidence>
<feature type="domain" description="PAC" evidence="1">
    <location>
        <begin position="323"/>
        <end position="375"/>
    </location>
</feature>
<dbReference type="Pfam" id="PF00990">
    <property type="entry name" value="GGDEF"/>
    <property type="match status" value="1"/>
</dbReference>
<dbReference type="EMBL" id="VWNA01000001">
    <property type="protein sequence ID" value="MQT11395.1"/>
    <property type="molecule type" value="Genomic_DNA"/>
</dbReference>
<dbReference type="PROSITE" id="PS50113">
    <property type="entry name" value="PAC"/>
    <property type="match status" value="1"/>
</dbReference>
<dbReference type="InterPro" id="IPR029787">
    <property type="entry name" value="Nucleotide_cyclase"/>
</dbReference>
<dbReference type="AlphaFoldDB" id="A0A6A7XY67"/>
<dbReference type="Gene3D" id="3.30.70.270">
    <property type="match status" value="1"/>
</dbReference>
<evidence type="ECO:0000259" key="1">
    <source>
        <dbReference type="PROSITE" id="PS50113"/>
    </source>
</evidence>
<feature type="domain" description="EAL" evidence="2">
    <location>
        <begin position="547"/>
        <end position="799"/>
    </location>
</feature>
<reference evidence="4 5" key="1">
    <citation type="submission" date="2019-09" db="EMBL/GenBank/DDBJ databases">
        <title>Segnochrobactrum spirostomi gen. nov., sp. nov., isolated from the ciliate Spirostomum cf. yagiui and description of a novel family, Segnochrobactraceae fam. nov. within the order Rhizobiales of the class Alphaproteobacteria.</title>
        <authorList>
            <person name="Akter S."/>
            <person name="Shazib S.U.A."/>
            <person name="Shin M.K."/>
        </authorList>
    </citation>
    <scope>NUCLEOTIDE SEQUENCE [LARGE SCALE GENOMIC DNA]</scope>
    <source>
        <strain evidence="4 5">Sp-1</strain>
    </source>
</reference>